<gene>
    <name evidence="7" type="ORF">P73_2223</name>
</gene>
<dbReference type="SUPFAM" id="SSF103481">
    <property type="entry name" value="Multidrug resistance efflux transporter EmrE"/>
    <property type="match status" value="2"/>
</dbReference>
<comment type="subcellular location">
    <subcellularLocation>
        <location evidence="1">Membrane</location>
        <topology evidence="1">Multi-pass membrane protein</topology>
    </subcellularLocation>
</comment>
<feature type="domain" description="EamA" evidence="6">
    <location>
        <begin position="160"/>
        <end position="289"/>
    </location>
</feature>
<sequence length="305" mass="31815">MAPQKTISPAAWAGLFAMGLLWGGSFLAVAFLIRELPVYWVVAARVSLAALILWGYVLLARLPLPPLRRSLWRFVVTGCLTSALPFLLITWAQHRIPSGLAGILNASTALFGVVFAALVFADERLGLRKLAGVCLGLLGIVTVIGPGALRALDLTSLSQLAMIAATMSYGLSNALGRLLLSELRPEVAAAGMLSGAALCALPVAFALSGPPPLALLPATWVALVYLAVVATGFTYLIYYRVLRAAGAGNTSLTTLIVAPVSIALGALVLGESLPPRAYAGFALIALGLLTLDGRILRLLAARRPA</sequence>
<accession>A0A0B5DU02</accession>
<feature type="transmembrane region" description="Helical" evidence="5">
    <location>
        <begin position="187"/>
        <end position="207"/>
    </location>
</feature>
<feature type="domain" description="EamA" evidence="6">
    <location>
        <begin position="15"/>
        <end position="143"/>
    </location>
</feature>
<dbReference type="InterPro" id="IPR037185">
    <property type="entry name" value="EmrE-like"/>
</dbReference>
<dbReference type="KEGG" id="cid:P73_2223"/>
<evidence type="ECO:0000259" key="6">
    <source>
        <dbReference type="Pfam" id="PF00892"/>
    </source>
</evidence>
<proteinExistence type="predicted"/>
<feature type="transmembrane region" description="Helical" evidence="5">
    <location>
        <begin position="39"/>
        <end position="59"/>
    </location>
</feature>
<dbReference type="HOGENOM" id="CLU_033863_5_2_5"/>
<name>A0A0B5DU02_9RHOB</name>
<feature type="transmembrane region" description="Helical" evidence="5">
    <location>
        <begin position="71"/>
        <end position="92"/>
    </location>
</feature>
<feature type="transmembrane region" description="Helical" evidence="5">
    <location>
        <begin position="213"/>
        <end position="238"/>
    </location>
</feature>
<evidence type="ECO:0000256" key="3">
    <source>
        <dbReference type="ARBA" id="ARBA00022989"/>
    </source>
</evidence>
<feature type="transmembrane region" description="Helical" evidence="5">
    <location>
        <begin position="12"/>
        <end position="33"/>
    </location>
</feature>
<dbReference type="STRING" id="1208324.P73_2223"/>
<keyword evidence="2 5" id="KW-0812">Transmembrane</keyword>
<dbReference type="GO" id="GO:0016020">
    <property type="term" value="C:membrane"/>
    <property type="evidence" value="ECO:0007669"/>
    <property type="project" value="UniProtKB-SubCell"/>
</dbReference>
<evidence type="ECO:0000256" key="2">
    <source>
        <dbReference type="ARBA" id="ARBA00022692"/>
    </source>
</evidence>
<feature type="transmembrane region" description="Helical" evidence="5">
    <location>
        <begin position="276"/>
        <end position="296"/>
    </location>
</feature>
<dbReference type="RefSeq" id="WP_043869618.1">
    <property type="nucleotide sequence ID" value="NZ_CP004393.1"/>
</dbReference>
<dbReference type="InterPro" id="IPR000620">
    <property type="entry name" value="EamA_dom"/>
</dbReference>
<dbReference type="OrthoDB" id="9810556at2"/>
<dbReference type="AlphaFoldDB" id="A0A0B5DU02"/>
<dbReference type="PANTHER" id="PTHR32322:SF9">
    <property type="entry name" value="AMINO-ACID METABOLITE EFFLUX PUMP-RELATED"/>
    <property type="match status" value="1"/>
</dbReference>
<reference evidence="7 8" key="1">
    <citation type="journal article" date="2014" name="Int. J. Syst. Evol. Microbiol.">
        <title>Celeribacter indicus sp. nov., a polycyclic aromatic hydrocarbon-degrading bacterium from deep-sea sediment and reclassification of Huaishuia halophila as Celeribacter halophilus comb. nov.</title>
        <authorList>
            <person name="Lai Q."/>
            <person name="Cao J."/>
            <person name="Yuan J."/>
            <person name="Li F."/>
            <person name="Shao Z."/>
        </authorList>
    </citation>
    <scope>NUCLEOTIDE SEQUENCE [LARGE SCALE GENOMIC DNA]</scope>
    <source>
        <strain evidence="7">P73</strain>
    </source>
</reference>
<evidence type="ECO:0000313" key="8">
    <source>
        <dbReference type="Proteomes" id="UP000031521"/>
    </source>
</evidence>
<feature type="transmembrane region" description="Helical" evidence="5">
    <location>
        <begin position="130"/>
        <end position="149"/>
    </location>
</feature>
<organism evidence="7 8">
    <name type="scientific">Celeribacter indicus</name>
    <dbReference type="NCBI Taxonomy" id="1208324"/>
    <lineage>
        <taxon>Bacteria</taxon>
        <taxon>Pseudomonadati</taxon>
        <taxon>Pseudomonadota</taxon>
        <taxon>Alphaproteobacteria</taxon>
        <taxon>Rhodobacterales</taxon>
        <taxon>Roseobacteraceae</taxon>
        <taxon>Celeribacter</taxon>
    </lineage>
</organism>
<evidence type="ECO:0000256" key="1">
    <source>
        <dbReference type="ARBA" id="ARBA00004141"/>
    </source>
</evidence>
<feature type="transmembrane region" description="Helical" evidence="5">
    <location>
        <begin position="98"/>
        <end position="121"/>
    </location>
</feature>
<feature type="transmembrane region" description="Helical" evidence="5">
    <location>
        <begin position="161"/>
        <end position="180"/>
    </location>
</feature>
<dbReference type="Proteomes" id="UP000031521">
    <property type="component" value="Chromosome"/>
</dbReference>
<feature type="transmembrane region" description="Helical" evidence="5">
    <location>
        <begin position="250"/>
        <end position="270"/>
    </location>
</feature>
<dbReference type="PANTHER" id="PTHR32322">
    <property type="entry name" value="INNER MEMBRANE TRANSPORTER"/>
    <property type="match status" value="1"/>
</dbReference>
<evidence type="ECO:0000313" key="7">
    <source>
        <dbReference type="EMBL" id="AJE46938.1"/>
    </source>
</evidence>
<dbReference type="InterPro" id="IPR050638">
    <property type="entry name" value="AA-Vitamin_Transporters"/>
</dbReference>
<dbReference type="Pfam" id="PF00892">
    <property type="entry name" value="EamA"/>
    <property type="match status" value="2"/>
</dbReference>
<evidence type="ECO:0000256" key="4">
    <source>
        <dbReference type="ARBA" id="ARBA00023136"/>
    </source>
</evidence>
<keyword evidence="4 5" id="KW-0472">Membrane</keyword>
<keyword evidence="3 5" id="KW-1133">Transmembrane helix</keyword>
<keyword evidence="8" id="KW-1185">Reference proteome</keyword>
<dbReference type="Gene3D" id="1.10.3730.20">
    <property type="match status" value="1"/>
</dbReference>
<evidence type="ECO:0000256" key="5">
    <source>
        <dbReference type="SAM" id="Phobius"/>
    </source>
</evidence>
<protein>
    <recommendedName>
        <fullName evidence="6">EamA domain-containing protein</fullName>
    </recommendedName>
</protein>
<dbReference type="EMBL" id="CP004393">
    <property type="protein sequence ID" value="AJE46938.1"/>
    <property type="molecule type" value="Genomic_DNA"/>
</dbReference>